<evidence type="ECO:0000313" key="2">
    <source>
        <dbReference type="Proteomes" id="UP000195024"/>
    </source>
</evidence>
<dbReference type="EMBL" id="NGMS01000001">
    <property type="protein sequence ID" value="OTP26965.1"/>
    <property type="molecule type" value="Genomic_DNA"/>
</dbReference>
<sequence length="112" mass="13116">MCYIHWSEDGKTCIFCGEPTPEKTKKKAMNQREGEYKMHLVKLNNGLYIDDKRIDYLTDVDIKSNVDNLSEVTIKLICKVDGLDNIVDPNPYMFEAKEPKKPYKPSRKYRSH</sequence>
<dbReference type="RefSeq" id="WP_254905404.1">
    <property type="nucleotide sequence ID" value="NZ_NGMS01000001.1"/>
</dbReference>
<dbReference type="AlphaFoldDB" id="A0A242KYD6"/>
<organism evidence="1 2">
    <name type="scientific">Enterococcus mundtii</name>
    <dbReference type="NCBI Taxonomy" id="53346"/>
    <lineage>
        <taxon>Bacteria</taxon>
        <taxon>Bacillati</taxon>
        <taxon>Bacillota</taxon>
        <taxon>Bacilli</taxon>
        <taxon>Lactobacillales</taxon>
        <taxon>Enterococcaceae</taxon>
        <taxon>Enterococcus</taxon>
    </lineage>
</organism>
<evidence type="ECO:0000313" key="1">
    <source>
        <dbReference type="EMBL" id="OTP26965.1"/>
    </source>
</evidence>
<accession>A0A242KYD6</accession>
<name>A0A242KYD6_ENTMU</name>
<proteinExistence type="predicted"/>
<reference evidence="1 2" key="1">
    <citation type="submission" date="2017-05" db="EMBL/GenBank/DDBJ databases">
        <title>The Genome Sequence of Enterococcus mundtii 6B1_DIV0119.</title>
        <authorList>
            <consortium name="The Broad Institute Genomics Platform"/>
            <consortium name="The Broad Institute Genomic Center for Infectious Diseases"/>
            <person name="Earl A."/>
            <person name="Manson A."/>
            <person name="Schwartman J."/>
            <person name="Gilmore M."/>
            <person name="Abouelleil A."/>
            <person name="Cao P."/>
            <person name="Chapman S."/>
            <person name="Cusick C."/>
            <person name="Shea T."/>
            <person name="Young S."/>
            <person name="Neafsey D."/>
            <person name="Nusbaum C."/>
            <person name="Birren B."/>
        </authorList>
    </citation>
    <scope>NUCLEOTIDE SEQUENCE [LARGE SCALE GENOMIC DNA]</scope>
    <source>
        <strain evidence="1 2">6B1_DIV0119</strain>
    </source>
</reference>
<gene>
    <name evidence="1" type="ORF">A5802_000699</name>
</gene>
<protein>
    <submittedName>
        <fullName evidence="1">Uncharacterized protein</fullName>
    </submittedName>
</protein>
<comment type="caution">
    <text evidence="1">The sequence shown here is derived from an EMBL/GenBank/DDBJ whole genome shotgun (WGS) entry which is preliminary data.</text>
</comment>
<dbReference type="Proteomes" id="UP000195024">
    <property type="component" value="Unassembled WGS sequence"/>
</dbReference>